<feature type="signal peptide" evidence="1">
    <location>
        <begin position="1"/>
        <end position="22"/>
    </location>
</feature>
<dbReference type="Proteomes" id="UP000244060">
    <property type="component" value="Unassembled WGS sequence"/>
</dbReference>
<name>A0A2T5K9Z9_9RHOB</name>
<accession>A0A2T5K9Z9</accession>
<evidence type="ECO:0000313" key="3">
    <source>
        <dbReference type="Proteomes" id="UP000244060"/>
    </source>
</evidence>
<proteinExistence type="predicted"/>
<dbReference type="Gene3D" id="3.40.190.10">
    <property type="entry name" value="Periplasmic binding protein-like II"/>
    <property type="match status" value="2"/>
</dbReference>
<dbReference type="Pfam" id="PF16868">
    <property type="entry name" value="NMT1_3"/>
    <property type="match status" value="1"/>
</dbReference>
<dbReference type="OrthoDB" id="9776669at2"/>
<reference evidence="2 3" key="1">
    <citation type="submission" date="2018-04" db="EMBL/GenBank/DDBJ databases">
        <title>Genomic Encyclopedia of Type Strains, Phase III (KMG-III): the genomes of soil and plant-associated and newly described type strains.</title>
        <authorList>
            <person name="Whitman W."/>
        </authorList>
    </citation>
    <scope>NUCLEOTIDE SEQUENCE [LARGE SCALE GENOMIC DNA]</scope>
    <source>
        <strain evidence="2 3">KA25</strain>
    </source>
</reference>
<comment type="caution">
    <text evidence="2">The sequence shown here is derived from an EMBL/GenBank/DDBJ whole genome shotgun (WGS) entry which is preliminary data.</text>
</comment>
<organism evidence="2 3">
    <name type="scientific">Cereibacter azotoformans</name>
    <dbReference type="NCBI Taxonomy" id="43057"/>
    <lineage>
        <taxon>Bacteria</taxon>
        <taxon>Pseudomonadati</taxon>
        <taxon>Pseudomonadota</taxon>
        <taxon>Alphaproteobacteria</taxon>
        <taxon>Rhodobacterales</taxon>
        <taxon>Paracoccaceae</taxon>
        <taxon>Cereibacter</taxon>
    </lineage>
</organism>
<dbReference type="PANTHER" id="PTHR42941:SF1">
    <property type="entry name" value="SLL1037 PROTEIN"/>
    <property type="match status" value="1"/>
</dbReference>
<sequence length="349" mass="37653">MPVARLIAIALLLAILPARSPAVEINILTGGPTGTYIQIGRDIAKAAEECGLGMTVHESAGSLENFLGVRQRPVTQFGIVQSDVLEYLKTFAANDPEVSRAIFGVRIAFPLYDEEVHLLARKEIGGLADLEGKRVAIGVENSGTFLTASLVLDLAQVSPGERLMITQDESLTALLAGDLDAFFYVAGVPAKLFASEEIDADSFHLVPIGDEVLRQVYKPTEIPAGTYPFQTGPVEAIAVKAVLMTYGYDPRRNAYHRESCKAVSDISHVISSRFQTLQETGHPKWKQVNLTELPAGWDIGECVNVGLAPAYRLPCDPPEAETAATPVDTTSESEANRAYRRQICAVVGC</sequence>
<feature type="chain" id="PRO_5015762052" description="TAXI family TRAP transporter solute-binding subunit" evidence="1">
    <location>
        <begin position="23"/>
        <end position="349"/>
    </location>
</feature>
<evidence type="ECO:0000256" key="1">
    <source>
        <dbReference type="SAM" id="SignalP"/>
    </source>
</evidence>
<dbReference type="SUPFAM" id="SSF53850">
    <property type="entry name" value="Periplasmic binding protein-like II"/>
    <property type="match status" value="1"/>
</dbReference>
<dbReference type="EMBL" id="QAOT01000005">
    <property type="protein sequence ID" value="PTR19246.1"/>
    <property type="molecule type" value="Genomic_DNA"/>
</dbReference>
<dbReference type="InterPro" id="IPR011852">
    <property type="entry name" value="TRAP_TAXI"/>
</dbReference>
<evidence type="ECO:0008006" key="4">
    <source>
        <dbReference type="Google" id="ProtNLM"/>
    </source>
</evidence>
<evidence type="ECO:0000313" key="2">
    <source>
        <dbReference type="EMBL" id="PTR19246.1"/>
    </source>
</evidence>
<keyword evidence="1" id="KW-0732">Signal</keyword>
<keyword evidence="3" id="KW-1185">Reference proteome</keyword>
<dbReference type="PANTHER" id="PTHR42941">
    <property type="entry name" value="SLL1037 PROTEIN"/>
    <property type="match status" value="1"/>
</dbReference>
<protein>
    <recommendedName>
        <fullName evidence="4">TAXI family TRAP transporter solute-binding subunit</fullName>
    </recommendedName>
</protein>
<dbReference type="AlphaFoldDB" id="A0A2T5K9Z9"/>
<dbReference type="RefSeq" id="WP_101341680.1">
    <property type="nucleotide sequence ID" value="NZ_CP090022.1"/>
</dbReference>
<dbReference type="NCBIfam" id="TIGR02122">
    <property type="entry name" value="TRAP_TAXI"/>
    <property type="match status" value="1"/>
</dbReference>
<gene>
    <name evidence="2" type="ORF">C8J28_10587</name>
</gene>